<name>A0A7C0ZDE6_UNCW3</name>
<gene>
    <name evidence="1" type="ORF">ENF18_04320</name>
</gene>
<comment type="caution">
    <text evidence="1">The sequence shown here is derived from an EMBL/GenBank/DDBJ whole genome shotgun (WGS) entry which is preliminary data.</text>
</comment>
<accession>A0A7C0ZDE6</accession>
<dbReference type="EMBL" id="DQWE01000209">
    <property type="protein sequence ID" value="HDI82999.1"/>
    <property type="molecule type" value="Genomic_DNA"/>
</dbReference>
<dbReference type="Proteomes" id="UP000885847">
    <property type="component" value="Unassembled WGS sequence"/>
</dbReference>
<organism evidence="1">
    <name type="scientific">candidate division WOR-3 bacterium</name>
    <dbReference type="NCBI Taxonomy" id="2052148"/>
    <lineage>
        <taxon>Bacteria</taxon>
        <taxon>Bacteria division WOR-3</taxon>
    </lineage>
</organism>
<dbReference type="AlphaFoldDB" id="A0A7C0ZDE6"/>
<protein>
    <submittedName>
        <fullName evidence="1">Uncharacterized protein</fullName>
    </submittedName>
</protein>
<evidence type="ECO:0000313" key="1">
    <source>
        <dbReference type="EMBL" id="HDI82999.1"/>
    </source>
</evidence>
<sequence length="333" mass="39780">MIYLLLSLNGGNSAEFSRLVRTYLRHPDRKLENIIIEKYREMRPDGLVNYIKFLKKKNDDEGIKKEILYWIDYLKDADAVLDRHGEKWILDIHRKITDSFINIRSRPYYFNLLSRYVPVLELYLNKLHYKNRATRIVLPMYMRRLRSTLEREVSTDTLYKYRQGLMPLIRGMRDKYEYIKNREKEEEKRALLFNMLQKGDYEKAMELAGCDYEKGIALVLSGKTEEGKTYIKRAILNDSFKLLPVYICMNTDEKDARFLLQYMLMGREYKLEGEPGITLYNILNQGMIVQPLDTFLLPYSLYFEAVRNRKQKEIILEKYPFTSPAFILRSKGK</sequence>
<proteinExistence type="predicted"/>
<reference evidence="1" key="1">
    <citation type="journal article" date="2020" name="mSystems">
        <title>Genome- and Community-Level Interaction Insights into Carbon Utilization and Element Cycling Functions of Hydrothermarchaeota in Hydrothermal Sediment.</title>
        <authorList>
            <person name="Zhou Z."/>
            <person name="Liu Y."/>
            <person name="Xu W."/>
            <person name="Pan J."/>
            <person name="Luo Z.H."/>
            <person name="Li M."/>
        </authorList>
    </citation>
    <scope>NUCLEOTIDE SEQUENCE [LARGE SCALE GENOMIC DNA]</scope>
    <source>
        <strain evidence="1">HyVt-102</strain>
    </source>
</reference>